<dbReference type="PROSITE" id="PS50082">
    <property type="entry name" value="WD_REPEATS_2"/>
    <property type="match status" value="2"/>
</dbReference>
<dbReference type="SUPFAM" id="SSF50978">
    <property type="entry name" value="WD40 repeat-like"/>
    <property type="match status" value="1"/>
</dbReference>
<evidence type="ECO:0000256" key="2">
    <source>
        <dbReference type="ARBA" id="ARBA00022737"/>
    </source>
</evidence>
<protein>
    <recommendedName>
        <fullName evidence="7">WD40 repeat-like protein</fullName>
    </recommendedName>
</protein>
<evidence type="ECO:0000256" key="1">
    <source>
        <dbReference type="ARBA" id="ARBA00022574"/>
    </source>
</evidence>
<sequence length="652" mass="72962">MQQREKRPRPIYWILSDSGEDSDDQDVIIKAAKSKDTKAMDSKDDDANKSIILIASDDEDMDMEDLEESKDIKDTIIHDVQTSPGSAPVLHRQQHQHHRDLPPEDSFDEDDDDDTDMFYRGVGLEIPRRQQHKPPVDVDYVELMNRSYRTSQSQYLTYQQEILQQREKRKLMSSAHKGPQMEMPENVTKEEMEVVFAAVGRYTQELKPVDWDDIAKYANDHVKGVEMVLLRKTKSYECATTFNYSSGSVVDMVLKESTMKLAVANVATQDIYNRPGNLLLCDLNKGETRQLQGHEEQTEAAASQRTKTVNDIKLSYSQNFFISASDDHKTKIWDAETGELVNTLGGYQSRVNRVAVQQDIHEQQDIFATCSAEGMIRLYSLTEDGQVLTQQAVAIPGGRRCISSISFGHNYYWDVLAAGAEATDREGVHGQVAIYDANYLKHVATASMGYGRSGYVATAKRTEIVCGTSGRTVLGEDENGDGFLRVLDVKYAKEVQSAYSGHEDVNLVDFSPCARYIISCSNNNEVAVFDRRFLGEPALHRFHHASKEDDDANAGITSALWWPSCMGSNRPMLISGGGDGTVKLWDIQRATEDAEIWSLEANLGPVARVTASSSFEHLIVGGDTGAVSLFSFDHGIVSKYHEQPMILHPDNN</sequence>
<evidence type="ECO:0000256" key="4">
    <source>
        <dbReference type="SAM" id="MobiDB-lite"/>
    </source>
</evidence>
<evidence type="ECO:0008006" key="7">
    <source>
        <dbReference type="Google" id="ProtNLM"/>
    </source>
</evidence>
<comment type="caution">
    <text evidence="5">The sequence shown here is derived from an EMBL/GenBank/DDBJ whole genome shotgun (WGS) entry which is preliminary data.</text>
</comment>
<dbReference type="InterPro" id="IPR001680">
    <property type="entry name" value="WD40_rpt"/>
</dbReference>
<organism evidence="5 6">
    <name type="scientific">Mortierella polycephala</name>
    <dbReference type="NCBI Taxonomy" id="41804"/>
    <lineage>
        <taxon>Eukaryota</taxon>
        <taxon>Fungi</taxon>
        <taxon>Fungi incertae sedis</taxon>
        <taxon>Mucoromycota</taxon>
        <taxon>Mortierellomycotina</taxon>
        <taxon>Mortierellomycetes</taxon>
        <taxon>Mortierellales</taxon>
        <taxon>Mortierellaceae</taxon>
        <taxon>Mortierella</taxon>
    </lineage>
</organism>
<dbReference type="Proteomes" id="UP000726737">
    <property type="component" value="Unassembled WGS sequence"/>
</dbReference>
<reference evidence="5" key="1">
    <citation type="journal article" date="2020" name="Fungal Divers.">
        <title>Resolving the Mortierellaceae phylogeny through synthesis of multi-gene phylogenetics and phylogenomics.</title>
        <authorList>
            <person name="Vandepol N."/>
            <person name="Liber J."/>
            <person name="Desiro A."/>
            <person name="Na H."/>
            <person name="Kennedy M."/>
            <person name="Barry K."/>
            <person name="Grigoriev I.V."/>
            <person name="Miller A.N."/>
            <person name="O'Donnell K."/>
            <person name="Stajich J.E."/>
            <person name="Bonito G."/>
        </authorList>
    </citation>
    <scope>NUCLEOTIDE SEQUENCE</scope>
    <source>
        <strain evidence="5">KOD948</strain>
    </source>
</reference>
<dbReference type="AlphaFoldDB" id="A0A9P6QE82"/>
<dbReference type="PANTHER" id="PTHR44156">
    <property type="entry name" value="SUPERNUMERARY LIMBS, ISOFORM B-RELATED"/>
    <property type="match status" value="1"/>
</dbReference>
<name>A0A9P6QE82_9FUNG</name>
<proteinExistence type="predicted"/>
<feature type="region of interest" description="Disordered" evidence="4">
    <location>
        <begin position="1"/>
        <end position="22"/>
    </location>
</feature>
<keyword evidence="6" id="KW-1185">Reference proteome</keyword>
<feature type="compositionally biased region" description="Acidic residues" evidence="4">
    <location>
        <begin position="103"/>
        <end position="112"/>
    </location>
</feature>
<feature type="region of interest" description="Disordered" evidence="4">
    <location>
        <begin position="81"/>
        <end position="112"/>
    </location>
</feature>
<dbReference type="Pfam" id="PF00400">
    <property type="entry name" value="WD40"/>
    <property type="match status" value="3"/>
</dbReference>
<dbReference type="SMART" id="SM00320">
    <property type="entry name" value="WD40"/>
    <property type="match status" value="5"/>
</dbReference>
<evidence type="ECO:0000313" key="5">
    <source>
        <dbReference type="EMBL" id="KAG0265260.1"/>
    </source>
</evidence>
<accession>A0A9P6QE82</accession>
<keyword evidence="1 3" id="KW-0853">WD repeat</keyword>
<dbReference type="InterPro" id="IPR015943">
    <property type="entry name" value="WD40/YVTN_repeat-like_dom_sf"/>
</dbReference>
<feature type="repeat" description="WD" evidence="3">
    <location>
        <begin position="302"/>
        <end position="343"/>
    </location>
</feature>
<dbReference type="Gene3D" id="2.130.10.10">
    <property type="entry name" value="YVTN repeat-like/Quinoprotein amine dehydrogenase"/>
    <property type="match status" value="1"/>
</dbReference>
<dbReference type="OrthoDB" id="10248252at2759"/>
<evidence type="ECO:0000256" key="3">
    <source>
        <dbReference type="PROSITE-ProRule" id="PRU00221"/>
    </source>
</evidence>
<feature type="repeat" description="WD" evidence="3">
    <location>
        <begin position="572"/>
        <end position="595"/>
    </location>
</feature>
<dbReference type="EMBL" id="JAAAJA010000035">
    <property type="protein sequence ID" value="KAG0265260.1"/>
    <property type="molecule type" value="Genomic_DNA"/>
</dbReference>
<dbReference type="InterPro" id="IPR036322">
    <property type="entry name" value="WD40_repeat_dom_sf"/>
</dbReference>
<keyword evidence="2" id="KW-0677">Repeat</keyword>
<dbReference type="InterPro" id="IPR019775">
    <property type="entry name" value="WD40_repeat_CS"/>
</dbReference>
<dbReference type="PROSITE" id="PS00678">
    <property type="entry name" value="WD_REPEATS_1"/>
    <property type="match status" value="1"/>
</dbReference>
<gene>
    <name evidence="5" type="ORF">BG011_005131</name>
</gene>
<dbReference type="InterPro" id="IPR053299">
    <property type="entry name" value="ASTRA_WD_repeat"/>
</dbReference>
<evidence type="ECO:0000313" key="6">
    <source>
        <dbReference type="Proteomes" id="UP000726737"/>
    </source>
</evidence>